<dbReference type="PANTHER" id="PTHR32063:SF11">
    <property type="entry name" value="CATION OR DRUG EFFLUX SYSTEM PROTEIN"/>
    <property type="match status" value="1"/>
</dbReference>
<gene>
    <name evidence="4" type="primary">ttgB</name>
    <name evidence="4" type="ORF">SAMEA4873563_05272</name>
</gene>
<accession>A0A486W2L9</accession>
<dbReference type="Gene3D" id="1.20.1640.10">
    <property type="entry name" value="Multidrug efflux transporter AcrB transmembrane domain"/>
    <property type="match status" value="1"/>
</dbReference>
<dbReference type="EMBL" id="CAAHDH010000016">
    <property type="protein sequence ID" value="VGM57101.1"/>
    <property type="molecule type" value="Genomic_DNA"/>
</dbReference>
<dbReference type="Gene3D" id="3.30.70.1440">
    <property type="entry name" value="Multidrug efflux transporter AcrB pore domain"/>
    <property type="match status" value="1"/>
</dbReference>
<keyword evidence="1 3" id="KW-0812">Transmembrane</keyword>
<evidence type="ECO:0000256" key="2">
    <source>
        <dbReference type="ARBA" id="ARBA00022989"/>
    </source>
</evidence>
<feature type="transmembrane region" description="Helical" evidence="3">
    <location>
        <begin position="101"/>
        <end position="119"/>
    </location>
</feature>
<dbReference type="SUPFAM" id="SSF82714">
    <property type="entry name" value="Multidrug efflux transporter AcrB TolC docking domain, DN and DC subdomains"/>
    <property type="match status" value="1"/>
</dbReference>
<dbReference type="GO" id="GO:0042910">
    <property type="term" value="F:xenobiotic transmembrane transporter activity"/>
    <property type="evidence" value="ECO:0007669"/>
    <property type="project" value="TreeGrafter"/>
</dbReference>
<keyword evidence="3" id="KW-0472">Membrane</keyword>
<feature type="transmembrane region" description="Helical" evidence="3">
    <location>
        <begin position="198"/>
        <end position="219"/>
    </location>
</feature>
<evidence type="ECO:0000256" key="1">
    <source>
        <dbReference type="ARBA" id="ARBA00022692"/>
    </source>
</evidence>
<evidence type="ECO:0000313" key="4">
    <source>
        <dbReference type="EMBL" id="VGM57101.1"/>
    </source>
</evidence>
<feature type="transmembrane region" description="Helical" evidence="3">
    <location>
        <begin position="126"/>
        <end position="148"/>
    </location>
</feature>
<dbReference type="PANTHER" id="PTHR32063">
    <property type="match status" value="1"/>
</dbReference>
<dbReference type="Pfam" id="PF00873">
    <property type="entry name" value="ACR_tran"/>
    <property type="match status" value="1"/>
</dbReference>
<proteinExistence type="predicted"/>
<keyword evidence="2 3" id="KW-1133">Transmembrane helix</keyword>
<sequence>MQADAEFRATPEDILKLQTRNADGNMVPLSAIARIEPTHGPELVTRYNGFTAVDLSGAPAPGYSSSQAMEEIERIAMKTLPPGVEYEWTDLTYQQILAGNSAVWIFPLCVFLVFLVLAAQYESLTLPLAVIMIVPMSILSALTGVWLTHGDNNIFTQIGFIVLVGLASKNAILIVEFARELELSGKSAFNAVKEACRLRLRPILMTSLAFIMGVIPLMVSHGAGAEMRQAIGISVFFGMLGVTLFGLFMTPVFYLLARQISGKPLHSASLPDAPEERPVTEQASD</sequence>
<feature type="transmembrane region" description="Helical" evidence="3">
    <location>
        <begin position="231"/>
        <end position="257"/>
    </location>
</feature>
<dbReference type="InterPro" id="IPR027463">
    <property type="entry name" value="AcrB_DN_DC_subdom"/>
</dbReference>
<dbReference type="SUPFAM" id="SSF82866">
    <property type="entry name" value="Multidrug efflux transporter AcrB transmembrane domain"/>
    <property type="match status" value="1"/>
</dbReference>
<dbReference type="InterPro" id="IPR001036">
    <property type="entry name" value="Acrflvin-R"/>
</dbReference>
<name>A0A486W2L9_KLEPN</name>
<protein>
    <submittedName>
        <fullName evidence="4">RND multidrug efflux transporter, Acriflavin resistance protein</fullName>
    </submittedName>
</protein>
<dbReference type="GO" id="GO:0005886">
    <property type="term" value="C:plasma membrane"/>
    <property type="evidence" value="ECO:0007669"/>
    <property type="project" value="TreeGrafter"/>
</dbReference>
<evidence type="ECO:0000256" key="3">
    <source>
        <dbReference type="SAM" id="Phobius"/>
    </source>
</evidence>
<dbReference type="AlphaFoldDB" id="A0A486W2L9"/>
<organism evidence="4">
    <name type="scientific">Klebsiella pneumoniae</name>
    <dbReference type="NCBI Taxonomy" id="573"/>
    <lineage>
        <taxon>Bacteria</taxon>
        <taxon>Pseudomonadati</taxon>
        <taxon>Pseudomonadota</taxon>
        <taxon>Gammaproteobacteria</taxon>
        <taxon>Enterobacterales</taxon>
        <taxon>Enterobacteriaceae</taxon>
        <taxon>Klebsiella/Raoultella group</taxon>
        <taxon>Klebsiella</taxon>
        <taxon>Klebsiella pneumoniae complex</taxon>
    </lineage>
</organism>
<reference evidence="4" key="1">
    <citation type="submission" date="2019-03" db="EMBL/GenBank/DDBJ databases">
        <authorList>
            <consortium name="Pathogen Informatics"/>
        </authorList>
    </citation>
    <scope>NUCLEOTIDE SEQUENCE</scope>
    <source>
        <strain evidence="4">5012STDY7626362</strain>
    </source>
</reference>